<dbReference type="Proteomes" id="UP000179230">
    <property type="component" value="Unassembled WGS sequence"/>
</dbReference>
<evidence type="ECO:0000313" key="3">
    <source>
        <dbReference type="Proteomes" id="UP000179230"/>
    </source>
</evidence>
<dbReference type="AlphaFoldDB" id="A0A1F6FQI4"/>
<sequence>MAEPTDVACGLEREMEDDVDCHAVARLSAMPAHAGQAWHAGQAGKDVSHRHREEWSHGGTTWRSTTVYDMDRFTAVREDKRVLFSILLFFMSPCNYSTIQPPSIQFYLPTAT</sequence>
<proteinExistence type="predicted"/>
<feature type="region of interest" description="Disordered" evidence="1">
    <location>
        <begin position="38"/>
        <end position="57"/>
    </location>
</feature>
<evidence type="ECO:0000256" key="1">
    <source>
        <dbReference type="SAM" id="MobiDB-lite"/>
    </source>
</evidence>
<name>A0A1F6FQI4_9BACT</name>
<gene>
    <name evidence="2" type="ORF">A2592_00080</name>
</gene>
<protein>
    <submittedName>
        <fullName evidence="2">Uncharacterized protein</fullName>
    </submittedName>
</protein>
<accession>A0A1F6FQI4</accession>
<dbReference type="EMBL" id="MFMT01000028">
    <property type="protein sequence ID" value="OGG88125.1"/>
    <property type="molecule type" value="Genomic_DNA"/>
</dbReference>
<comment type="caution">
    <text evidence="2">The sequence shown here is derived from an EMBL/GenBank/DDBJ whole genome shotgun (WGS) entry which is preliminary data.</text>
</comment>
<reference evidence="2 3" key="1">
    <citation type="journal article" date="2016" name="Nat. Commun.">
        <title>Thousands of microbial genomes shed light on interconnected biogeochemical processes in an aquifer system.</title>
        <authorList>
            <person name="Anantharaman K."/>
            <person name="Brown C.T."/>
            <person name="Hug L.A."/>
            <person name="Sharon I."/>
            <person name="Castelle C.J."/>
            <person name="Probst A.J."/>
            <person name="Thomas B.C."/>
            <person name="Singh A."/>
            <person name="Wilkins M.J."/>
            <person name="Karaoz U."/>
            <person name="Brodie E.L."/>
            <person name="Williams K.H."/>
            <person name="Hubbard S.S."/>
            <person name="Banfield J.F."/>
        </authorList>
    </citation>
    <scope>NUCLEOTIDE SEQUENCE [LARGE SCALE GENOMIC DNA]</scope>
</reference>
<evidence type="ECO:0000313" key="2">
    <source>
        <dbReference type="EMBL" id="OGG88125.1"/>
    </source>
</evidence>
<organism evidence="2 3">
    <name type="scientific">Candidatus Kaiserbacteria bacterium RIFOXYD1_FULL_42_15</name>
    <dbReference type="NCBI Taxonomy" id="1798532"/>
    <lineage>
        <taxon>Bacteria</taxon>
        <taxon>Candidatus Kaiseribacteriota</taxon>
    </lineage>
</organism>